<evidence type="ECO:0008006" key="3">
    <source>
        <dbReference type="Google" id="ProtNLM"/>
    </source>
</evidence>
<dbReference type="AlphaFoldDB" id="A0AAF0DME2"/>
<evidence type="ECO:0000313" key="2">
    <source>
        <dbReference type="Proteomes" id="UP001219355"/>
    </source>
</evidence>
<name>A0AAF0DME2_9EURO</name>
<organism evidence="1 2">
    <name type="scientific">Emydomyces testavorans</name>
    <dbReference type="NCBI Taxonomy" id="2070801"/>
    <lineage>
        <taxon>Eukaryota</taxon>
        <taxon>Fungi</taxon>
        <taxon>Dikarya</taxon>
        <taxon>Ascomycota</taxon>
        <taxon>Pezizomycotina</taxon>
        <taxon>Eurotiomycetes</taxon>
        <taxon>Eurotiomycetidae</taxon>
        <taxon>Onygenales</taxon>
        <taxon>Nannizziopsiaceae</taxon>
        <taxon>Emydomyces</taxon>
    </lineage>
</organism>
<proteinExistence type="predicted"/>
<evidence type="ECO:0000313" key="1">
    <source>
        <dbReference type="EMBL" id="WEW60322.1"/>
    </source>
</evidence>
<accession>A0AAF0DME2</accession>
<gene>
    <name evidence="1" type="ORF">PRK78_005807</name>
</gene>
<keyword evidence="2" id="KW-1185">Reference proteome</keyword>
<protein>
    <recommendedName>
        <fullName evidence="3">SMI1/KNR4 family protein</fullName>
    </recommendedName>
</protein>
<sequence>MPHKPCFDLHSSLAACQNDPAARWRFLHHFAQYWTSAPLTDDPQPAGNDKSTDDHLTAAEQRLALTLPNSLTEAYKLLGQRPDLTSNQDKFLAPYELYIYQPENEAEKEDIFLVFRTENQGAAVWGMPVSSSNPDPPVFVRLSLFEKEGEKWLPWTSSFSEALVELVLSESMFDPTALTYINSEECHRLELEARFAKLQFPRYHPDSESTLSWFTHGPDLLLRHDGSELMIRARTDDAVRQLKQEHGDLFSNPVLNRYI</sequence>
<dbReference type="EMBL" id="CP120630">
    <property type="protein sequence ID" value="WEW60322.1"/>
    <property type="molecule type" value="Genomic_DNA"/>
</dbReference>
<reference evidence="1" key="1">
    <citation type="submission" date="2023-03" db="EMBL/GenBank/DDBJ databases">
        <title>Emydomyces testavorans Genome Sequence.</title>
        <authorList>
            <person name="Hoyer L."/>
        </authorList>
    </citation>
    <scope>NUCLEOTIDE SEQUENCE</scope>
    <source>
        <strain evidence="1">16-2883</strain>
    </source>
</reference>
<dbReference type="Proteomes" id="UP001219355">
    <property type="component" value="Chromosome 4"/>
</dbReference>